<feature type="compositionally biased region" description="Basic and acidic residues" evidence="1">
    <location>
        <begin position="168"/>
        <end position="179"/>
    </location>
</feature>
<reference evidence="2" key="1">
    <citation type="submission" date="2020-05" db="EMBL/GenBank/DDBJ databases">
        <authorList>
            <person name="Chiriac C."/>
            <person name="Salcher M."/>
            <person name="Ghai R."/>
            <person name="Kavagutti S V."/>
        </authorList>
    </citation>
    <scope>NUCLEOTIDE SEQUENCE</scope>
</reference>
<organism evidence="2">
    <name type="scientific">freshwater metagenome</name>
    <dbReference type="NCBI Taxonomy" id="449393"/>
    <lineage>
        <taxon>unclassified sequences</taxon>
        <taxon>metagenomes</taxon>
        <taxon>ecological metagenomes</taxon>
    </lineage>
</organism>
<proteinExistence type="predicted"/>
<evidence type="ECO:0000313" key="2">
    <source>
        <dbReference type="EMBL" id="CAB4875823.1"/>
    </source>
</evidence>
<sequence length="209" mass="22432">MTKNKKSQIPVVTDIPLKNTDTPLVIDLPDGQKLVVGKLTTGSVIEVATWRGTGRPDSRTSRLMLGMSDVATIAEVPGVSATDDSPSAVPSSKSGQKLGIAIFAKFYESFAVVISKALPMAKKLFAMVSSKKGAPKVTLAQPYREDPLAIDDDVNEWLNQITAKAHAQSERKLKIEGKKAAKLPSAKKQSTKKSPVKPAKKAPARKKSR</sequence>
<feature type="compositionally biased region" description="Basic residues" evidence="1">
    <location>
        <begin position="189"/>
        <end position="209"/>
    </location>
</feature>
<protein>
    <submittedName>
        <fullName evidence="2">Unannotated protein</fullName>
    </submittedName>
</protein>
<dbReference type="EMBL" id="CAFBLW010000038">
    <property type="protein sequence ID" value="CAB4875823.1"/>
    <property type="molecule type" value="Genomic_DNA"/>
</dbReference>
<gene>
    <name evidence="2" type="ORF">UFOPK3461_00600</name>
</gene>
<name>A0A6J7E7Y8_9ZZZZ</name>
<feature type="region of interest" description="Disordered" evidence="1">
    <location>
        <begin position="168"/>
        <end position="209"/>
    </location>
</feature>
<accession>A0A6J7E7Y8</accession>
<dbReference type="AlphaFoldDB" id="A0A6J7E7Y8"/>
<evidence type="ECO:0000256" key="1">
    <source>
        <dbReference type="SAM" id="MobiDB-lite"/>
    </source>
</evidence>